<keyword evidence="2" id="KW-1185">Reference proteome</keyword>
<protein>
    <submittedName>
        <fullName evidence="1">Ras GTPase-activating-like protein Iqg1p</fullName>
    </submittedName>
</protein>
<reference evidence="1" key="1">
    <citation type="submission" date="2022-06" db="EMBL/GenBank/DDBJ databases">
        <authorList>
            <person name="Legras J.-L."/>
            <person name="Devillers H."/>
            <person name="Grondin C."/>
        </authorList>
    </citation>
    <scope>NUCLEOTIDE SEQUENCE</scope>
    <source>
        <strain evidence="1">CLIB 1444</strain>
    </source>
</reference>
<gene>
    <name evidence="1" type="ORF">CLIB1444_05S01068</name>
</gene>
<comment type="caution">
    <text evidence="1">The sequence shown here is derived from an EMBL/GenBank/DDBJ whole genome shotgun (WGS) entry which is preliminary data.</text>
</comment>
<proteinExistence type="predicted"/>
<dbReference type="Proteomes" id="UP001152531">
    <property type="component" value="Unassembled WGS sequence"/>
</dbReference>
<accession>A0ACA9Y7J4</accession>
<sequence>MSSPLKNVALKYLETINDTPSKLPLQPSSKYNRSTSSEDLDKLAMQLNVNPVSTPTKTALLRTKFETPSVTVSSFKTPSNFSSSSNTSSRSASPIKRNRNYETPLSRKEIPDLKTSDSSSSRPYLSSPSNSTSKDSPGYEYLCRILSIKNWLQEILNEEIDKTPAELITDIRNGIILAKLANVILPTKRSVFTNPKLQFRHTENINRFFKLMDFLSVPDLFTFELTDLYDAKNVPKVWFCLHAMSYMLHKSNSSLPQIESMVGKVDFSPEDIRIANRSLVGTGLPNFSSADNDDNVSGESSYMNRAIATSPSKPSPIKLSPIKLNNEKPEFKTPEKSKPSDTDENIFYTPKEQIIERPSHWETDYKESKYYTPELDGLMTEIVKLQALSRGASFRYRMFVNKIMLRSYSDEITQFNSIIRGNAARLRTIHRHRDEILLFKYEIMDLQAVARSKLLRARAKYDLNKFEKSMTEFQSKLRGDSVRNRVKSIKFELLRHQESMIELQSQSKMLLIYNKTMIVLENKEEIEPAMVEFQSAIRRVLYERSKINNLISNLENSGGLIDLQSIIRGKKLREEYFTKLYVLSKQRKRLTLLQAVARGGVARTRLCNNVLITLMHEDLIMNELFAKMRGNLIRNKINTDKQLLEESEHQVIQVQSLFRGVLNRFQKDLIVEGLYEDIFEIMNLQSIIRGNKIRKELNSIDNYYIERLDHVIKAQSFIKRNFDQRAYKSLINMRNPPLSIIRRFAYLLSDNDMDYEQEMELSELKDQIIEKSKANEELETLIENLDIKLGLLDKNKISLEDFINNKFKNHKVIDEEVNNLNIEKLNKSSRERIEKYQSLFYLLQTKPVYFVRLHENIDFPLKETPEFKNLQSFIMLLFPIKDSSINFHSREEFFLLRLILSLMDSDIKNCKNMTDLTKSNMCFWIDYLLKLNNHTYQRLHLKSLLGKIVTMVIDDDELDFESDPKLIHNELINRDMKINGFSERDASCSAAMAIKDPEVSSKFVNNLMNLREFATETLNMLDAVVGKIPLHIRIIARKGYDLSKLNFPEKSETQHLSVAGVMFYKHYIASIFFNPENFGFLANDPFNPGIFRAKSKLNLKHLSRVIMQVFALKPFNDNFLKPLNEYLRNSSDIAQSIIHKLIDVNDIEQEYKLNDYDDIVTHERPKLTMKVSDMVEIEKIVQRNIDVLAPSFDDQLYVIANQLDNAINSTDDLVSLSELGMISLSLNPTTKEESIADTKGNALFTQVKRSVLYIIRVQEGDELVDLLISGIQPKHEEKFKQITTSEINESQSDKTRKKAYHKTSLGDLTTISYHELKKKALETILQLEFMGLVSRNDSYQQILNQIAVDIKTKHQQRVSRKSQLEIAIKTNQKLVEKSSVLQRQHKDYNAHIDSILSQLQSKPKDKKLFNIIPIFSKQYFYHRELKKSNRLPKFGSYKYSAKKLMEQKIVLDFGGPLNSRFSSSSKLDFMFSCHQPGKFTIEAANGSVNIPGAFSSISLDEILNLQYENKPKYEAFDGMVVFDSMNLTSFIFKKFYDLKKE</sequence>
<dbReference type="EMBL" id="CALSDN010000005">
    <property type="protein sequence ID" value="CAH6720986.1"/>
    <property type="molecule type" value="Genomic_DNA"/>
</dbReference>
<organism evidence="1 2">
    <name type="scientific">[Candida] jaroonii</name>
    <dbReference type="NCBI Taxonomy" id="467808"/>
    <lineage>
        <taxon>Eukaryota</taxon>
        <taxon>Fungi</taxon>
        <taxon>Dikarya</taxon>
        <taxon>Ascomycota</taxon>
        <taxon>Saccharomycotina</taxon>
        <taxon>Pichiomycetes</taxon>
        <taxon>Debaryomycetaceae</taxon>
        <taxon>Yamadazyma</taxon>
    </lineage>
</organism>
<evidence type="ECO:0000313" key="2">
    <source>
        <dbReference type="Proteomes" id="UP001152531"/>
    </source>
</evidence>
<evidence type="ECO:0000313" key="1">
    <source>
        <dbReference type="EMBL" id="CAH6720986.1"/>
    </source>
</evidence>
<name>A0ACA9Y7J4_9ASCO</name>